<protein>
    <submittedName>
        <fullName evidence="1">Uncharacterized protein</fullName>
    </submittedName>
</protein>
<comment type="caution">
    <text evidence="1">The sequence shown here is derived from an EMBL/GenBank/DDBJ whole genome shotgun (WGS) entry which is preliminary data.</text>
</comment>
<dbReference type="Proteomes" id="UP001596391">
    <property type="component" value="Unassembled WGS sequence"/>
</dbReference>
<reference evidence="2" key="1">
    <citation type="journal article" date="2019" name="Int. J. Syst. Evol. Microbiol.">
        <title>The Global Catalogue of Microorganisms (GCM) 10K type strain sequencing project: providing services to taxonomists for standard genome sequencing and annotation.</title>
        <authorList>
            <consortium name="The Broad Institute Genomics Platform"/>
            <consortium name="The Broad Institute Genome Sequencing Center for Infectious Disease"/>
            <person name="Wu L."/>
            <person name="Ma J."/>
        </authorList>
    </citation>
    <scope>NUCLEOTIDE SEQUENCE [LARGE SCALE GENOMIC DNA]</scope>
    <source>
        <strain evidence="2">CGMCC 1.16026</strain>
    </source>
</reference>
<name>A0ABW1Z7N0_9BACT</name>
<keyword evidence="2" id="KW-1185">Reference proteome</keyword>
<proteinExistence type="predicted"/>
<sequence length="162" mass="17987">MSVQAQLHASRCWESLVTLLHDSLENCDVCEITDKDFDQQGELVFQDRAVRVLYLGTGFKPIENQRTSYEAVHRFMLIAFEDDRRSQRDQSLASLILSQDAMEQVAGARLLLAGSHEQTEPITLLSCDLFPVADRGVGYAVGIEVPGPAVFPGVHAEPTLQE</sequence>
<accession>A0ABW1Z7N0</accession>
<dbReference type="EMBL" id="JBHSWI010000001">
    <property type="protein sequence ID" value="MFC6645449.1"/>
    <property type="molecule type" value="Genomic_DNA"/>
</dbReference>
<gene>
    <name evidence="1" type="ORF">ACFQBQ_07590</name>
</gene>
<organism evidence="1 2">
    <name type="scientific">Granulicella cerasi</name>
    <dbReference type="NCBI Taxonomy" id="741063"/>
    <lineage>
        <taxon>Bacteria</taxon>
        <taxon>Pseudomonadati</taxon>
        <taxon>Acidobacteriota</taxon>
        <taxon>Terriglobia</taxon>
        <taxon>Terriglobales</taxon>
        <taxon>Acidobacteriaceae</taxon>
        <taxon>Granulicella</taxon>
    </lineage>
</organism>
<evidence type="ECO:0000313" key="2">
    <source>
        <dbReference type="Proteomes" id="UP001596391"/>
    </source>
</evidence>
<dbReference type="RefSeq" id="WP_263371818.1">
    <property type="nucleotide sequence ID" value="NZ_JAGSYD010000003.1"/>
</dbReference>
<evidence type="ECO:0000313" key="1">
    <source>
        <dbReference type="EMBL" id="MFC6645449.1"/>
    </source>
</evidence>